<dbReference type="PANTHER" id="PTHR10555:SF170">
    <property type="entry name" value="FI18122P1"/>
    <property type="match status" value="1"/>
</dbReference>
<dbReference type="PANTHER" id="PTHR10555">
    <property type="entry name" value="SORTING NEXIN"/>
    <property type="match status" value="1"/>
</dbReference>
<name>A0A8S1KFM4_PARPR</name>
<dbReference type="OMA" id="DFQIQHR"/>
<sequence>MQNNIIEQNKIVVRVKDPTINQNQEEFVIYNIEGQDNTGDFQIQHRFSEFYQLRSLLALKWQYCYIPALPPKVIQGNMSLQVIYQRLIMLNHFMKQLSHFSFLWYSQEVQTFLRQQYIKESNSNVQQENYANLLISIFPDFAENIIDQEIETKINQFYLFIQNVTPILQNYKILMKNQINVSKYYFEQINIFQTYFIPEYEKILEINVENFRSRQTSKIFQNDQNNCILSDTDKQFYIMYIQIKIELNEFQVLIELIQKRDQLKLQIQTLNEQLKKQVNYVSEIQNNGLNIIKQLLTTKENEIEKQLFNLKQLEKELTMKVSLFSLITNKLGSDIQFLKRNFSENYYFVVREMSKFFKQNAQKNITYYQNLLQQIEKQEF</sequence>
<dbReference type="Proteomes" id="UP000688137">
    <property type="component" value="Unassembled WGS sequence"/>
</dbReference>
<protein>
    <recommendedName>
        <fullName evidence="2">PX domain-containing protein</fullName>
    </recommendedName>
</protein>
<dbReference type="AlphaFoldDB" id="A0A8S1KFM4"/>
<keyword evidence="4" id="KW-1185">Reference proteome</keyword>
<dbReference type="CDD" id="cd06093">
    <property type="entry name" value="PX_domain"/>
    <property type="match status" value="1"/>
</dbReference>
<feature type="domain" description="PX" evidence="2">
    <location>
        <begin position="8"/>
        <end position="120"/>
    </location>
</feature>
<organism evidence="3 4">
    <name type="scientific">Paramecium primaurelia</name>
    <dbReference type="NCBI Taxonomy" id="5886"/>
    <lineage>
        <taxon>Eukaryota</taxon>
        <taxon>Sar</taxon>
        <taxon>Alveolata</taxon>
        <taxon>Ciliophora</taxon>
        <taxon>Intramacronucleata</taxon>
        <taxon>Oligohymenophorea</taxon>
        <taxon>Peniculida</taxon>
        <taxon>Parameciidae</taxon>
        <taxon>Paramecium</taxon>
    </lineage>
</organism>
<evidence type="ECO:0000313" key="4">
    <source>
        <dbReference type="Proteomes" id="UP000688137"/>
    </source>
</evidence>
<dbReference type="SMART" id="SM00312">
    <property type="entry name" value="PX"/>
    <property type="match status" value="1"/>
</dbReference>
<evidence type="ECO:0000256" key="1">
    <source>
        <dbReference type="SAM" id="Coils"/>
    </source>
</evidence>
<evidence type="ECO:0000313" key="3">
    <source>
        <dbReference type="EMBL" id="CAD8052585.1"/>
    </source>
</evidence>
<dbReference type="Pfam" id="PF00787">
    <property type="entry name" value="PX"/>
    <property type="match status" value="1"/>
</dbReference>
<dbReference type="EMBL" id="CAJJDM010000016">
    <property type="protein sequence ID" value="CAD8052585.1"/>
    <property type="molecule type" value="Genomic_DNA"/>
</dbReference>
<accession>A0A8S1KFM4</accession>
<evidence type="ECO:0000259" key="2">
    <source>
        <dbReference type="PROSITE" id="PS50195"/>
    </source>
</evidence>
<dbReference type="GO" id="GO:0035091">
    <property type="term" value="F:phosphatidylinositol binding"/>
    <property type="evidence" value="ECO:0007669"/>
    <property type="project" value="InterPro"/>
</dbReference>
<keyword evidence="1" id="KW-0175">Coiled coil</keyword>
<dbReference type="InterPro" id="IPR001683">
    <property type="entry name" value="PX_dom"/>
</dbReference>
<dbReference type="GO" id="GO:0005768">
    <property type="term" value="C:endosome"/>
    <property type="evidence" value="ECO:0007669"/>
    <property type="project" value="TreeGrafter"/>
</dbReference>
<gene>
    <name evidence="3" type="ORF">PPRIM_AZ9-3.1.T0190256</name>
</gene>
<feature type="coiled-coil region" evidence="1">
    <location>
        <begin position="253"/>
        <end position="316"/>
    </location>
</feature>
<proteinExistence type="predicted"/>
<comment type="caution">
    <text evidence="3">The sequence shown here is derived from an EMBL/GenBank/DDBJ whole genome shotgun (WGS) entry which is preliminary data.</text>
</comment>
<dbReference type="PROSITE" id="PS50195">
    <property type="entry name" value="PX"/>
    <property type="match status" value="1"/>
</dbReference>
<reference evidence="3" key="1">
    <citation type="submission" date="2021-01" db="EMBL/GenBank/DDBJ databases">
        <authorList>
            <consortium name="Genoscope - CEA"/>
            <person name="William W."/>
        </authorList>
    </citation>
    <scope>NUCLEOTIDE SEQUENCE</scope>
</reference>